<keyword evidence="4 6" id="KW-1133">Transmembrane helix</keyword>
<dbReference type="Proteomes" id="UP001060275">
    <property type="component" value="Unassembled WGS sequence"/>
</dbReference>
<reference evidence="7" key="1">
    <citation type="submission" date="2022-06" db="EMBL/GenBank/DDBJ databases">
        <title>Devosia sp. XJ19-45 genome assembly.</title>
        <authorList>
            <person name="Li B."/>
            <person name="Cai M."/>
            <person name="Nie G."/>
            <person name="Li W."/>
        </authorList>
    </citation>
    <scope>NUCLEOTIDE SEQUENCE</scope>
    <source>
        <strain evidence="7">XJ19-45</strain>
    </source>
</reference>
<evidence type="ECO:0000256" key="3">
    <source>
        <dbReference type="ARBA" id="ARBA00022692"/>
    </source>
</evidence>
<evidence type="ECO:0000256" key="5">
    <source>
        <dbReference type="ARBA" id="ARBA00023136"/>
    </source>
</evidence>
<dbReference type="EMBL" id="JAMWDU010000001">
    <property type="protein sequence ID" value="MCP8885540.1"/>
    <property type="molecule type" value="Genomic_DNA"/>
</dbReference>
<accession>A0A9Q4AKV2</accession>
<proteinExistence type="predicted"/>
<feature type="transmembrane region" description="Helical" evidence="6">
    <location>
        <begin position="327"/>
        <end position="346"/>
    </location>
</feature>
<gene>
    <name evidence="7" type="ORF">NF348_00275</name>
</gene>
<dbReference type="GO" id="GO:0043190">
    <property type="term" value="C:ATP-binding cassette (ABC) transporter complex"/>
    <property type="evidence" value="ECO:0007669"/>
    <property type="project" value="TreeGrafter"/>
</dbReference>
<feature type="transmembrane region" description="Helical" evidence="6">
    <location>
        <begin position="98"/>
        <end position="120"/>
    </location>
</feature>
<sequence>MRRLTSYLTRLFATDALILFGIVCFLLWLVNCLRSFDVVSVKGQGFGTLALQALYTMPPLALSFFYICVGIGVVRALTALQASHELHIIHTSKGLAGLWRATAVTCTGAIAVVLLLAHVLEPLANRHLNQLSAEVAADLVSSTLKPNRFTQVTPGVILLIGGRADGGQITEFYADDRRDPDTRRTYIAASARVMGVDDDYVLQLRDGTLQYLESDGRYSEIRFTRYDVSVESLSQQTLRVDELAEMNSFSLIDRALNETGWTPAIVKRLLDRSAEALRVLGLVLLVVAMAGFPSGNRLRIKLPLEAIVMLVAFGERGLSAYSPLGSATGAIVLILAAAFVLAMRLWPRRPTMGVPA</sequence>
<organism evidence="7 8">
    <name type="scientific">Devosia ureilytica</name>
    <dbReference type="NCBI Taxonomy" id="2952754"/>
    <lineage>
        <taxon>Bacteria</taxon>
        <taxon>Pseudomonadati</taxon>
        <taxon>Pseudomonadota</taxon>
        <taxon>Alphaproteobacteria</taxon>
        <taxon>Hyphomicrobiales</taxon>
        <taxon>Devosiaceae</taxon>
        <taxon>Devosia</taxon>
    </lineage>
</organism>
<name>A0A9Q4AKV2_9HYPH</name>
<keyword evidence="8" id="KW-1185">Reference proteome</keyword>
<dbReference type="InterPro" id="IPR005495">
    <property type="entry name" value="LptG/LptF_permease"/>
</dbReference>
<evidence type="ECO:0000256" key="2">
    <source>
        <dbReference type="ARBA" id="ARBA00022475"/>
    </source>
</evidence>
<dbReference type="PANTHER" id="PTHR33529">
    <property type="entry name" value="SLR0882 PROTEIN-RELATED"/>
    <property type="match status" value="1"/>
</dbReference>
<evidence type="ECO:0000313" key="7">
    <source>
        <dbReference type="EMBL" id="MCP8885540.1"/>
    </source>
</evidence>
<comment type="caution">
    <text evidence="7">The sequence shown here is derived from an EMBL/GenBank/DDBJ whole genome shotgun (WGS) entry which is preliminary data.</text>
</comment>
<dbReference type="Pfam" id="PF03739">
    <property type="entry name" value="LptF_LptG"/>
    <property type="match status" value="1"/>
</dbReference>
<protein>
    <submittedName>
        <fullName evidence="7">LptF/LptG family permease</fullName>
    </submittedName>
</protein>
<feature type="transmembrane region" description="Helical" evidence="6">
    <location>
        <begin position="12"/>
        <end position="30"/>
    </location>
</feature>
<dbReference type="RefSeq" id="WP_254673240.1">
    <property type="nucleotide sequence ID" value="NZ_JAMWDU010000001.1"/>
</dbReference>
<dbReference type="PANTHER" id="PTHR33529:SF6">
    <property type="entry name" value="YJGP_YJGQ FAMILY PERMEASE"/>
    <property type="match status" value="1"/>
</dbReference>
<keyword evidence="5 6" id="KW-0472">Membrane</keyword>
<feature type="transmembrane region" description="Helical" evidence="6">
    <location>
        <begin position="50"/>
        <end position="77"/>
    </location>
</feature>
<evidence type="ECO:0000256" key="1">
    <source>
        <dbReference type="ARBA" id="ARBA00004651"/>
    </source>
</evidence>
<evidence type="ECO:0000313" key="8">
    <source>
        <dbReference type="Proteomes" id="UP001060275"/>
    </source>
</evidence>
<comment type="subcellular location">
    <subcellularLocation>
        <location evidence="1">Cell membrane</location>
        <topology evidence="1">Multi-pass membrane protein</topology>
    </subcellularLocation>
</comment>
<evidence type="ECO:0000256" key="4">
    <source>
        <dbReference type="ARBA" id="ARBA00022989"/>
    </source>
</evidence>
<dbReference type="GO" id="GO:0015920">
    <property type="term" value="P:lipopolysaccharide transport"/>
    <property type="evidence" value="ECO:0007669"/>
    <property type="project" value="TreeGrafter"/>
</dbReference>
<keyword evidence="2" id="KW-1003">Cell membrane</keyword>
<dbReference type="AlphaFoldDB" id="A0A9Q4AKV2"/>
<keyword evidence="3 6" id="KW-0812">Transmembrane</keyword>
<evidence type="ECO:0000256" key="6">
    <source>
        <dbReference type="SAM" id="Phobius"/>
    </source>
</evidence>